<evidence type="ECO:0000313" key="3">
    <source>
        <dbReference type="EMBL" id="TCV20427.1"/>
    </source>
</evidence>
<dbReference type="InterPro" id="IPR032272">
    <property type="entry name" value="DUF4834"/>
</dbReference>
<accession>A0A4R3VZW2</accession>
<dbReference type="Proteomes" id="UP000295197">
    <property type="component" value="Unassembled WGS sequence"/>
</dbReference>
<proteinExistence type="predicted"/>
<dbReference type="RefSeq" id="WP_132776244.1">
    <property type="nucleotide sequence ID" value="NZ_SMBZ01000002.1"/>
</dbReference>
<keyword evidence="4" id="KW-1185">Reference proteome</keyword>
<gene>
    <name evidence="3" type="ORF">EDC17_1002140</name>
</gene>
<dbReference type="OrthoDB" id="799376at2"/>
<dbReference type="Pfam" id="PF16118">
    <property type="entry name" value="DUF4834"/>
    <property type="match status" value="1"/>
</dbReference>
<evidence type="ECO:0000256" key="1">
    <source>
        <dbReference type="SAM" id="MobiDB-lite"/>
    </source>
</evidence>
<keyword evidence="2" id="KW-0812">Transmembrane</keyword>
<evidence type="ECO:0000313" key="4">
    <source>
        <dbReference type="Proteomes" id="UP000295197"/>
    </source>
</evidence>
<keyword evidence="2" id="KW-0472">Membrane</keyword>
<keyword evidence="2" id="KW-1133">Transmembrane helix</keyword>
<feature type="compositionally biased region" description="Polar residues" evidence="1">
    <location>
        <begin position="56"/>
        <end position="72"/>
    </location>
</feature>
<organism evidence="3 4">
    <name type="scientific">Sphingobacterium alimentarium</name>
    <dbReference type="NCBI Taxonomy" id="797292"/>
    <lineage>
        <taxon>Bacteria</taxon>
        <taxon>Pseudomonadati</taxon>
        <taxon>Bacteroidota</taxon>
        <taxon>Sphingobacteriia</taxon>
        <taxon>Sphingobacteriales</taxon>
        <taxon>Sphingobacteriaceae</taxon>
        <taxon>Sphingobacterium</taxon>
    </lineage>
</organism>
<feature type="region of interest" description="Disordered" evidence="1">
    <location>
        <begin position="56"/>
        <end position="78"/>
    </location>
</feature>
<dbReference type="AlphaFoldDB" id="A0A4R3VZW2"/>
<comment type="caution">
    <text evidence="3">The sequence shown here is derived from an EMBL/GenBank/DDBJ whole genome shotgun (WGS) entry which is preliminary data.</text>
</comment>
<name>A0A4R3VZW2_9SPHI</name>
<protein>
    <submittedName>
        <fullName evidence="3">Uncharacterized protein DUF4834</fullName>
    </submittedName>
</protein>
<evidence type="ECO:0000256" key="2">
    <source>
        <dbReference type="SAM" id="Phobius"/>
    </source>
</evidence>
<feature type="transmembrane region" description="Helical" evidence="2">
    <location>
        <begin position="6"/>
        <end position="29"/>
    </location>
</feature>
<reference evidence="3 4" key="1">
    <citation type="submission" date="2019-03" db="EMBL/GenBank/DDBJ databases">
        <title>Genomic Encyclopedia of Type Strains, Phase IV (KMG-IV): sequencing the most valuable type-strain genomes for metagenomic binning, comparative biology and taxonomic classification.</title>
        <authorList>
            <person name="Goeker M."/>
        </authorList>
    </citation>
    <scope>NUCLEOTIDE SEQUENCE [LARGE SCALE GENOMIC DNA]</scope>
    <source>
        <strain evidence="3 4">DSM 22362</strain>
    </source>
</reference>
<sequence>MTALYFILFVIAAYYALKFSMRLLLPYAMKKLTERMMKRAQQGRGGFTYTYTSGNPFGQQSTYRDYNQQDNTPKGEIEIDYVPPRQEKRKVGANAGEFIDFEEVK</sequence>
<dbReference type="EMBL" id="SMBZ01000002">
    <property type="protein sequence ID" value="TCV20427.1"/>
    <property type="molecule type" value="Genomic_DNA"/>
</dbReference>